<dbReference type="PANTHER" id="PTHR13037:SF24">
    <property type="entry name" value="POLYCOMB PROTEIN PCL-RELATED"/>
    <property type="match status" value="1"/>
</dbReference>
<feature type="region of interest" description="Disordered" evidence="2">
    <location>
        <begin position="201"/>
        <end position="255"/>
    </location>
</feature>
<protein>
    <submittedName>
        <fullName evidence="4">Uncharacterized protein</fullName>
    </submittedName>
</protein>
<keyword evidence="3" id="KW-0472">Membrane</keyword>
<dbReference type="EMBL" id="LGRX02016463">
    <property type="protein sequence ID" value="KAK3262086.1"/>
    <property type="molecule type" value="Genomic_DNA"/>
</dbReference>
<evidence type="ECO:0000256" key="1">
    <source>
        <dbReference type="ARBA" id="ARBA00022581"/>
    </source>
</evidence>
<keyword evidence="3" id="KW-0812">Transmembrane</keyword>
<dbReference type="PANTHER" id="PTHR13037">
    <property type="entry name" value="FORMIN"/>
    <property type="match status" value="1"/>
</dbReference>
<evidence type="ECO:0000256" key="2">
    <source>
        <dbReference type="SAM" id="MobiDB-lite"/>
    </source>
</evidence>
<name>A0AAE0FN98_9CHLO</name>
<feature type="compositionally biased region" description="Basic and acidic residues" evidence="2">
    <location>
        <begin position="588"/>
        <end position="602"/>
    </location>
</feature>
<keyword evidence="5" id="KW-1185">Reference proteome</keyword>
<gene>
    <name evidence="4" type="ORF">CYMTET_29040</name>
</gene>
<evidence type="ECO:0000313" key="4">
    <source>
        <dbReference type="EMBL" id="KAK3262086.1"/>
    </source>
</evidence>
<dbReference type="AlphaFoldDB" id="A0AAE0FN98"/>
<feature type="compositionally biased region" description="Pro residues" evidence="2">
    <location>
        <begin position="213"/>
        <end position="254"/>
    </location>
</feature>
<keyword evidence="3" id="KW-1133">Transmembrane helix</keyword>
<comment type="caution">
    <text evidence="4">The sequence shown here is derived from an EMBL/GenBank/DDBJ whole genome shotgun (WGS) entry which is preliminary data.</text>
</comment>
<feature type="region of interest" description="Disordered" evidence="2">
    <location>
        <begin position="498"/>
        <end position="613"/>
    </location>
</feature>
<dbReference type="Proteomes" id="UP001190700">
    <property type="component" value="Unassembled WGS sequence"/>
</dbReference>
<keyword evidence="1" id="KW-0945">Host-virus interaction</keyword>
<feature type="region of interest" description="Disordered" evidence="2">
    <location>
        <begin position="366"/>
        <end position="411"/>
    </location>
</feature>
<organism evidence="4 5">
    <name type="scientific">Cymbomonas tetramitiformis</name>
    <dbReference type="NCBI Taxonomy" id="36881"/>
    <lineage>
        <taxon>Eukaryota</taxon>
        <taxon>Viridiplantae</taxon>
        <taxon>Chlorophyta</taxon>
        <taxon>Pyramimonadophyceae</taxon>
        <taxon>Pyramimonadales</taxon>
        <taxon>Pyramimonadaceae</taxon>
        <taxon>Cymbomonas</taxon>
    </lineage>
</organism>
<sequence>MNAGSANASIHSPRGPPSCALRMLGFQGETAPPAHSAQAVGGTSGGGRAGSKPSAYMVVISLYNDGVDGFGFTFIPPLDGYYGSSYTQPNPALVLPLEASVTLVNNAGTTSALPLPHAPAVNPMSLFHRSRPPISHLSGVRRGGGAVPLWVGGGPLRGWWHGGAAACAALGGSRRAEVHAASVRWATLANNIQIIPPAAATTHPSATAATSSAPPPPPPRPLPPAPFPPPDPLSPPPAAGPPSPPPPSPPPPLGLQPISFKIEFSQLDYSAFEDSDFRKTFDANFVELVAGRADVHAVDVIVVDRYAASTVVEAGVILRGWEPELSTASDEFALELETNGRNWFNNDSYFYPYLANNVSVNIFVSPPPPSPESPPHSPPPLPILPPSPPPRPPAPTPPPSPPSPPPSSGPAQIDDMLLIGLAVLGALLIAGAMYLCYAREQRRLVVSMMMASAYSGGPGFNALARHGGGAGYMAHAGAYGGGGGGSYDDVEGQVVYSSPSSLPGSKDGVEMFAPPPGMKRPRRRQDAGMPGRHAAPGAGKRHNDGGGRGVPHSPAPAWDGEDAGRGGNAAVDQGGIGQQRAKRVLGADNDRWDQEGKMDTWRKMARRGKPPQG</sequence>
<feature type="compositionally biased region" description="Low complexity" evidence="2">
    <location>
        <begin position="201"/>
        <end position="212"/>
    </location>
</feature>
<proteinExistence type="predicted"/>
<feature type="compositionally biased region" description="Basic residues" evidence="2">
    <location>
        <begin position="603"/>
        <end position="613"/>
    </location>
</feature>
<evidence type="ECO:0000256" key="3">
    <source>
        <dbReference type="SAM" id="Phobius"/>
    </source>
</evidence>
<reference evidence="4 5" key="1">
    <citation type="journal article" date="2015" name="Genome Biol. Evol.">
        <title>Comparative Genomics of a Bacterivorous Green Alga Reveals Evolutionary Causalities and Consequences of Phago-Mixotrophic Mode of Nutrition.</title>
        <authorList>
            <person name="Burns J.A."/>
            <person name="Paasch A."/>
            <person name="Narechania A."/>
            <person name="Kim E."/>
        </authorList>
    </citation>
    <scope>NUCLEOTIDE SEQUENCE [LARGE SCALE GENOMIC DNA]</scope>
    <source>
        <strain evidence="4 5">PLY_AMNH</strain>
    </source>
</reference>
<feature type="transmembrane region" description="Helical" evidence="3">
    <location>
        <begin position="416"/>
        <end position="437"/>
    </location>
</feature>
<evidence type="ECO:0000313" key="5">
    <source>
        <dbReference type="Proteomes" id="UP001190700"/>
    </source>
</evidence>
<dbReference type="PRINTS" id="PR01217">
    <property type="entry name" value="PRICHEXTENSN"/>
</dbReference>
<accession>A0AAE0FN98</accession>
<feature type="compositionally biased region" description="Pro residues" evidence="2">
    <location>
        <begin position="366"/>
        <end position="408"/>
    </location>
</feature>